<comment type="caution">
    <text evidence="5">The sequence shown here is derived from an EMBL/GenBank/DDBJ whole genome shotgun (WGS) entry which is preliminary data.</text>
</comment>
<dbReference type="SUPFAM" id="SSF46785">
    <property type="entry name" value="Winged helix' DNA-binding domain"/>
    <property type="match status" value="1"/>
</dbReference>
<dbReference type="Pfam" id="PF08220">
    <property type="entry name" value="HTH_DeoR"/>
    <property type="match status" value="1"/>
</dbReference>
<keyword evidence="6" id="KW-1185">Reference proteome</keyword>
<protein>
    <submittedName>
        <fullName evidence="5">DeoR/GlpR family transcriptional regulator</fullName>
    </submittedName>
</protein>
<name>A0ABS1LRN8_9MICO</name>
<proteinExistence type="predicted"/>
<organism evidence="5 6">
    <name type="scientific">Myceligenerans indicum</name>
    <dbReference type="NCBI Taxonomy" id="2593663"/>
    <lineage>
        <taxon>Bacteria</taxon>
        <taxon>Bacillati</taxon>
        <taxon>Actinomycetota</taxon>
        <taxon>Actinomycetes</taxon>
        <taxon>Micrococcales</taxon>
        <taxon>Promicromonosporaceae</taxon>
        <taxon>Myceligenerans</taxon>
    </lineage>
</organism>
<dbReference type="Pfam" id="PF13377">
    <property type="entry name" value="Peripla_BP_3"/>
    <property type="match status" value="1"/>
</dbReference>
<dbReference type="PANTHER" id="PTHR30146">
    <property type="entry name" value="LACI-RELATED TRANSCRIPTIONAL REPRESSOR"/>
    <property type="match status" value="1"/>
</dbReference>
<keyword evidence="1" id="KW-0805">Transcription regulation</keyword>
<dbReference type="PROSITE" id="PS00894">
    <property type="entry name" value="HTH_DEOR_1"/>
    <property type="match status" value="1"/>
</dbReference>
<evidence type="ECO:0000256" key="3">
    <source>
        <dbReference type="ARBA" id="ARBA00023163"/>
    </source>
</evidence>
<gene>
    <name evidence="5" type="ORF">HGK34_20710</name>
</gene>
<dbReference type="InterPro" id="IPR036390">
    <property type="entry name" value="WH_DNA-bd_sf"/>
</dbReference>
<dbReference type="InterPro" id="IPR018356">
    <property type="entry name" value="Tscrpt_reg_HTH_DeoR_CS"/>
</dbReference>
<evidence type="ECO:0000259" key="4">
    <source>
        <dbReference type="PROSITE" id="PS51000"/>
    </source>
</evidence>
<reference evidence="5 6" key="1">
    <citation type="journal article" date="2021" name="Arch. Microbiol.">
        <title>Myceligenerans indicum sp. nov., an actinobacterium isolated from mangrove sediment of Sundarbans, India.</title>
        <authorList>
            <person name="Asha K."/>
            <person name="Bhadury P."/>
        </authorList>
    </citation>
    <scope>NUCLEOTIDE SEQUENCE [LARGE SCALE GENOMIC DNA]</scope>
    <source>
        <strain evidence="5 6">I2</strain>
    </source>
</reference>
<dbReference type="InterPro" id="IPR046335">
    <property type="entry name" value="LacI/GalR-like_sensor"/>
</dbReference>
<dbReference type="Gene3D" id="3.40.50.2300">
    <property type="match status" value="2"/>
</dbReference>
<evidence type="ECO:0000313" key="6">
    <source>
        <dbReference type="Proteomes" id="UP000675409"/>
    </source>
</evidence>
<dbReference type="InterPro" id="IPR001034">
    <property type="entry name" value="DeoR_HTH"/>
</dbReference>
<dbReference type="SUPFAM" id="SSF53822">
    <property type="entry name" value="Periplasmic binding protein-like I"/>
    <property type="match status" value="1"/>
</dbReference>
<dbReference type="Proteomes" id="UP000675409">
    <property type="component" value="Unassembled WGS sequence"/>
</dbReference>
<dbReference type="PROSITE" id="PS51000">
    <property type="entry name" value="HTH_DEOR_2"/>
    <property type="match status" value="1"/>
</dbReference>
<dbReference type="EMBL" id="JABBYC010000071">
    <property type="protein sequence ID" value="MBL0888669.1"/>
    <property type="molecule type" value="Genomic_DNA"/>
</dbReference>
<dbReference type="InterPro" id="IPR028082">
    <property type="entry name" value="Peripla_BP_I"/>
</dbReference>
<feature type="domain" description="HTH deoR-type" evidence="4">
    <location>
        <begin position="4"/>
        <end position="59"/>
    </location>
</feature>
<evidence type="ECO:0000256" key="2">
    <source>
        <dbReference type="ARBA" id="ARBA00023125"/>
    </source>
</evidence>
<evidence type="ECO:0000313" key="5">
    <source>
        <dbReference type="EMBL" id="MBL0888669.1"/>
    </source>
</evidence>
<dbReference type="SMART" id="SM00420">
    <property type="entry name" value="HTH_DEOR"/>
    <property type="match status" value="1"/>
</dbReference>
<dbReference type="PRINTS" id="PR00037">
    <property type="entry name" value="HTHLACR"/>
</dbReference>
<accession>A0ABS1LRN8</accession>
<dbReference type="PANTHER" id="PTHR30146:SF155">
    <property type="entry name" value="ALANINE RACEMASE"/>
    <property type="match status" value="1"/>
</dbReference>
<sequence length="367" mass="39632">MHLPRARHEYLLREIELRGSVHSADVASRFGVSEVTIRRDIIALETAGKLARVHGGAIALASSRGPQAARAPVGVIVPSTSMHFPEFVRGMEALAPALRVRLVLGVSHYRPDVETAQVERMVALGVGGIVIAPTTRGCTPEELARRLRSIPVPVVLAERRIDHPSSISELDLARTDLAHGAVIAVEHLHGLGHRRIGLGVYDRTPTAPHVREGYARAATRLGLEPGPVMALSKGEDDPDRLSRELGELLDRCAQSGTRAVLVHTDDHAARLVESLLDRGLKVPGDLAVVAYDDENADLAAVPLTTITPPRRELGREALRLLVDRITEGDEDRRPPRHVELLPRLTVRDSCGGRRPAAPAAGPVRTGP</sequence>
<evidence type="ECO:0000256" key="1">
    <source>
        <dbReference type="ARBA" id="ARBA00023015"/>
    </source>
</evidence>
<keyword evidence="2" id="KW-0238">DNA-binding</keyword>
<keyword evidence="3" id="KW-0804">Transcription</keyword>